<dbReference type="AlphaFoldDB" id="X6MQK8"/>
<dbReference type="OrthoDB" id="188741at2759"/>
<sequence>IQQYGQDMKREISVQRRLAYATEELMQEMEGEKQKQDLLIDHLNKQIYDVQTQDEIYNGQLIAQQEETITAKEILHAALCEMDRIKEEKREYLGRWKACMVEIGKRDEAIQQAKKVVESLKQTISNTETEIEGIQKDINAKQWEQEKIQESIDNTTNEQMLLQNRVEEAIKKEKEYQTKIVAVRINLEKAETLQGEQKQWQEQIKITEKKYVKVIADIQEVNEKIQNCVSESLTVKHDASHMSEKIKKLQQQLNEKELICEVQKNDIAKLKMEHISMENTIQNLAHMFQEVNKQYSEKEKIVEDYENELKKLADLASKKTSLLDRLNRRYEQLTSKIISYDGGAGVGIGAGDAEGDAPSQAIMSPLQHTIGHLNKEMRESEQRCDDLQKQWITKQTLLVNLLNESEKEQSEVETLHAQANVLYHKKMRLENEVQGHHSEFLELKNSIKEINKDLKKFQEFIHLFSEQEKFLTNEFQITELQFKENLKDKEKEMSIQQVKIEQVNELVNERNEIMQKIEIIERKTLLYERKLQLEIETQQALNPSGEKKELNDMKMEVHRMELRHQQLKKKQEQMVQELEVAIHKKELLQLKNLGKARKSANSGNQNPMPVETQLTKQIHFLKTAIESNIKEQKKYKKLVFDHFDDRNKLSKTLQNLQSEYSAVTEQCQSLQENIAQKKFEKRLVRLYYVFISYDLEKLIANNQTKKKPVQGNNENIDRPTSLRSKNMEKIFAEHSAELNKLNSVLKQLAETNPQKQTWFQKTLDSLGENQKQ</sequence>
<dbReference type="PANTHER" id="PTHR16275:SF8">
    <property type="entry name" value="COILED-COIL DOMAIN-CONTAINING PROTEIN 40"/>
    <property type="match status" value="1"/>
</dbReference>
<evidence type="ECO:0000313" key="3">
    <source>
        <dbReference type="Proteomes" id="UP000023152"/>
    </source>
</evidence>
<protein>
    <submittedName>
        <fullName evidence="2">Uncharacterized protein</fullName>
    </submittedName>
</protein>
<feature type="coiled-coil region" evidence="1">
    <location>
        <begin position="370"/>
        <end position="418"/>
    </location>
</feature>
<feature type="coiled-coil region" evidence="1">
    <location>
        <begin position="486"/>
        <end position="523"/>
    </location>
</feature>
<gene>
    <name evidence="2" type="ORF">RFI_21448</name>
</gene>
<organism evidence="2 3">
    <name type="scientific">Reticulomyxa filosa</name>
    <dbReference type="NCBI Taxonomy" id="46433"/>
    <lineage>
        <taxon>Eukaryota</taxon>
        <taxon>Sar</taxon>
        <taxon>Rhizaria</taxon>
        <taxon>Retaria</taxon>
        <taxon>Foraminifera</taxon>
        <taxon>Monothalamids</taxon>
        <taxon>Reticulomyxidae</taxon>
        <taxon>Reticulomyxa</taxon>
    </lineage>
</organism>
<evidence type="ECO:0000256" key="1">
    <source>
        <dbReference type="SAM" id="Coils"/>
    </source>
</evidence>
<feature type="non-terminal residue" evidence="2">
    <location>
        <position position="1"/>
    </location>
</feature>
<proteinExistence type="predicted"/>
<keyword evidence="1" id="KW-0175">Coiled coil</keyword>
<dbReference type="OMA" id="YIVRHQY"/>
<keyword evidence="3" id="KW-1185">Reference proteome</keyword>
<dbReference type="GO" id="GO:0005737">
    <property type="term" value="C:cytoplasm"/>
    <property type="evidence" value="ECO:0007669"/>
    <property type="project" value="TreeGrafter"/>
</dbReference>
<dbReference type="Proteomes" id="UP000023152">
    <property type="component" value="Unassembled WGS sequence"/>
</dbReference>
<dbReference type="GO" id="GO:0035082">
    <property type="term" value="P:axoneme assembly"/>
    <property type="evidence" value="ECO:0007669"/>
    <property type="project" value="InterPro"/>
</dbReference>
<dbReference type="EMBL" id="ASPP01018703">
    <property type="protein sequence ID" value="ETO15916.1"/>
    <property type="molecule type" value="Genomic_DNA"/>
</dbReference>
<feature type="coiled-coil region" evidence="1">
    <location>
        <begin position="110"/>
        <end position="210"/>
    </location>
</feature>
<dbReference type="InterPro" id="IPR037386">
    <property type="entry name" value="CCDC40"/>
</dbReference>
<feature type="coiled-coil region" evidence="1">
    <location>
        <begin position="239"/>
        <end position="336"/>
    </location>
</feature>
<feature type="coiled-coil region" evidence="1">
    <location>
        <begin position="646"/>
        <end position="673"/>
    </location>
</feature>
<feature type="coiled-coil region" evidence="1">
    <location>
        <begin position="550"/>
        <end position="588"/>
    </location>
</feature>
<dbReference type="PANTHER" id="PTHR16275">
    <property type="entry name" value="COILED-COIL DOMAIN-CONTAINING PROTEIN 40"/>
    <property type="match status" value="1"/>
</dbReference>
<reference evidence="2 3" key="1">
    <citation type="journal article" date="2013" name="Curr. Biol.">
        <title>The Genome of the Foraminiferan Reticulomyxa filosa.</title>
        <authorList>
            <person name="Glockner G."/>
            <person name="Hulsmann N."/>
            <person name="Schleicher M."/>
            <person name="Noegel A.A."/>
            <person name="Eichinger L."/>
            <person name="Gallinger C."/>
            <person name="Pawlowski J."/>
            <person name="Sierra R."/>
            <person name="Euteneuer U."/>
            <person name="Pillet L."/>
            <person name="Moustafa A."/>
            <person name="Platzer M."/>
            <person name="Groth M."/>
            <person name="Szafranski K."/>
            <person name="Schliwa M."/>
        </authorList>
    </citation>
    <scope>NUCLEOTIDE SEQUENCE [LARGE SCALE GENOMIC DNA]</scope>
</reference>
<comment type="caution">
    <text evidence="2">The sequence shown here is derived from an EMBL/GenBank/DDBJ whole genome shotgun (WGS) entry which is preliminary data.</text>
</comment>
<name>X6MQK8_RETFI</name>
<accession>X6MQK8</accession>
<evidence type="ECO:0000313" key="2">
    <source>
        <dbReference type="EMBL" id="ETO15916.1"/>
    </source>
</evidence>